<dbReference type="PROSITE" id="PS50249">
    <property type="entry name" value="MPN"/>
    <property type="match status" value="1"/>
</dbReference>
<sequence length="196" mass="22052">MKKKKIYPKAICNWPEDDRPREKLLKYGEHTLSNAELLGILIRTGIDGKSAVDIARELLHKFKTLRTMSGIDITEFKQISGLKDAKIAHLKAAIELGKRMMSEEKAFEGTVKSSSDVANYLMPLMRDMKKELFKVLLLDKRNSITNVIDMEMGSIDRVNPSIRDILQIALQYQAPAIIVAHNHPSGVLSQAIVTSH</sequence>
<dbReference type="InterPro" id="IPR020891">
    <property type="entry name" value="UPF0758_CS"/>
</dbReference>
<dbReference type="Pfam" id="PF04002">
    <property type="entry name" value="RadC"/>
    <property type="match status" value="1"/>
</dbReference>
<dbReference type="EMBL" id="MAYW01000063">
    <property type="protein sequence ID" value="ODS32426.1"/>
    <property type="molecule type" value="Genomic_DNA"/>
</dbReference>
<proteinExistence type="predicted"/>
<evidence type="ECO:0000256" key="5">
    <source>
        <dbReference type="ARBA" id="ARBA00023049"/>
    </source>
</evidence>
<dbReference type="PATRIC" id="fig|1872076.5.peg.2892"/>
<dbReference type="InterPro" id="IPR001405">
    <property type="entry name" value="UPF0758"/>
</dbReference>
<name>A0A1E3X9V6_9BACT</name>
<dbReference type="Pfam" id="PF20582">
    <property type="entry name" value="UPF0758_N"/>
    <property type="match status" value="1"/>
</dbReference>
<evidence type="ECO:0000313" key="8">
    <source>
        <dbReference type="Proteomes" id="UP000094056"/>
    </source>
</evidence>
<reference evidence="7 8" key="1">
    <citation type="submission" date="2016-07" db="EMBL/GenBank/DDBJ databases">
        <title>Draft genome of Scalindua rubra, obtained from a brine-seawater interface in the Red Sea, sheds light on salt adaptation in anammox bacteria.</title>
        <authorList>
            <person name="Speth D.R."/>
            <person name="Lagkouvardos I."/>
            <person name="Wang Y."/>
            <person name="Qian P.-Y."/>
            <person name="Dutilh B.E."/>
            <person name="Jetten M.S."/>
        </authorList>
    </citation>
    <scope>NUCLEOTIDE SEQUENCE [LARGE SCALE GENOMIC DNA]</scope>
    <source>
        <strain evidence="7">BSI-1</strain>
    </source>
</reference>
<dbReference type="InterPro" id="IPR037518">
    <property type="entry name" value="MPN"/>
</dbReference>
<dbReference type="Proteomes" id="UP000094056">
    <property type="component" value="Unassembled WGS sequence"/>
</dbReference>
<dbReference type="InterPro" id="IPR010994">
    <property type="entry name" value="RuvA_2-like"/>
</dbReference>
<evidence type="ECO:0000256" key="1">
    <source>
        <dbReference type="ARBA" id="ARBA00022670"/>
    </source>
</evidence>
<organism evidence="7 8">
    <name type="scientific">Candidatus Scalindua rubra</name>
    <dbReference type="NCBI Taxonomy" id="1872076"/>
    <lineage>
        <taxon>Bacteria</taxon>
        <taxon>Pseudomonadati</taxon>
        <taxon>Planctomycetota</taxon>
        <taxon>Candidatus Brocadiia</taxon>
        <taxon>Candidatus Brocadiales</taxon>
        <taxon>Candidatus Scalinduaceae</taxon>
        <taxon>Candidatus Scalindua</taxon>
    </lineage>
</organism>
<dbReference type="AlphaFoldDB" id="A0A1E3X9V6"/>
<evidence type="ECO:0000256" key="2">
    <source>
        <dbReference type="ARBA" id="ARBA00022723"/>
    </source>
</evidence>
<dbReference type="PANTHER" id="PTHR30471">
    <property type="entry name" value="DNA REPAIR PROTEIN RADC"/>
    <property type="match status" value="1"/>
</dbReference>
<protein>
    <submittedName>
        <fullName evidence="7">DNA repair protein RadC</fullName>
    </submittedName>
</protein>
<dbReference type="SUPFAM" id="SSF47781">
    <property type="entry name" value="RuvA domain 2-like"/>
    <property type="match status" value="1"/>
</dbReference>
<dbReference type="InterPro" id="IPR046778">
    <property type="entry name" value="UPF0758_N"/>
</dbReference>
<keyword evidence="5" id="KW-0482">Metalloprotease</keyword>
<comment type="caution">
    <text evidence="7">The sequence shown here is derived from an EMBL/GenBank/DDBJ whole genome shotgun (WGS) entry which is preliminary data.</text>
</comment>
<dbReference type="GO" id="GO:0008237">
    <property type="term" value="F:metallopeptidase activity"/>
    <property type="evidence" value="ECO:0007669"/>
    <property type="project" value="UniProtKB-KW"/>
</dbReference>
<keyword evidence="4" id="KW-0862">Zinc</keyword>
<evidence type="ECO:0000256" key="3">
    <source>
        <dbReference type="ARBA" id="ARBA00022801"/>
    </source>
</evidence>
<accession>A0A1E3X9V6</accession>
<dbReference type="Gene3D" id="3.40.140.10">
    <property type="entry name" value="Cytidine Deaminase, domain 2"/>
    <property type="match status" value="1"/>
</dbReference>
<dbReference type="InterPro" id="IPR025657">
    <property type="entry name" value="RadC_JAB"/>
</dbReference>
<evidence type="ECO:0000313" key="7">
    <source>
        <dbReference type="EMBL" id="ODS32426.1"/>
    </source>
</evidence>
<keyword evidence="3" id="KW-0378">Hydrolase</keyword>
<dbReference type="NCBIfam" id="TIGR00608">
    <property type="entry name" value="radc"/>
    <property type="match status" value="1"/>
</dbReference>
<dbReference type="PROSITE" id="PS01302">
    <property type="entry name" value="UPF0758"/>
    <property type="match status" value="1"/>
</dbReference>
<dbReference type="GO" id="GO:0006508">
    <property type="term" value="P:proteolysis"/>
    <property type="evidence" value="ECO:0007669"/>
    <property type="project" value="UniProtKB-KW"/>
</dbReference>
<dbReference type="PANTHER" id="PTHR30471:SF3">
    <property type="entry name" value="UPF0758 PROTEIN YEES-RELATED"/>
    <property type="match status" value="1"/>
</dbReference>
<feature type="domain" description="MPN" evidence="6">
    <location>
        <begin position="110"/>
        <end position="196"/>
    </location>
</feature>
<keyword evidence="2" id="KW-0479">Metal-binding</keyword>
<dbReference type="GO" id="GO:0046872">
    <property type="term" value="F:metal ion binding"/>
    <property type="evidence" value="ECO:0007669"/>
    <property type="project" value="UniProtKB-KW"/>
</dbReference>
<evidence type="ECO:0000259" key="6">
    <source>
        <dbReference type="PROSITE" id="PS50249"/>
    </source>
</evidence>
<keyword evidence="1" id="KW-0645">Protease</keyword>
<evidence type="ECO:0000256" key="4">
    <source>
        <dbReference type="ARBA" id="ARBA00022833"/>
    </source>
</evidence>
<gene>
    <name evidence="7" type="ORF">SCARUB_02453</name>
</gene>